<comment type="caution">
    <text evidence="5">The sequence shown here is derived from an EMBL/GenBank/DDBJ whole genome shotgun (WGS) entry which is preliminary data.</text>
</comment>
<sequence>MKRRILALGLISALTAAPLATAAASSEAAVSNTEYRKQWHSDIHSGYQALATHSQALADQAKTYCQSPSPEAREQTRKAWLDAFLAWQQVRFVDFGPVEKGNRAWQFQFWPDPKNLVARKASYLLKNDEPVTAAGISESGVAVQGFPMVEYLLYDQPFSNSERALPADRTCQLLTAVTRHIADNSATLAQDWKDFQSDYVEHAPYTDSTIRAAMAGLEILEERRLATPMGLRGNGKRSVYSADAWRSETSLAAVEASVQGLRQYFMPAFSTLLENQNKANLAARIEQQFDEVQANFPGLERPMAPLLADDTAFRSLQSLYIDVTQLTALVNDRAAVELGVVRGFNSSDGD</sequence>
<dbReference type="Pfam" id="PF09375">
    <property type="entry name" value="Peptidase_M75"/>
    <property type="match status" value="1"/>
</dbReference>
<reference evidence="5 6" key="1">
    <citation type="submission" date="2020-03" db="EMBL/GenBank/DDBJ databases">
        <title>Metagenomic, metatranscriptomic, and metabolomic analyses revealed the key microbes and metabolic features during the fermentation of ganjang, Korean traditional soy sauce.</title>
        <authorList>
            <person name="Chun B.H."/>
            <person name="Jeon C.O."/>
        </authorList>
    </citation>
    <scope>NUCLEOTIDE SEQUENCE [LARGE SCALE GENOMIC DNA]</scope>
    <source>
        <strain evidence="5 6">KG14</strain>
    </source>
</reference>
<dbReference type="Gene3D" id="1.20.1420.20">
    <property type="entry name" value="M75 peptidase, HXXE motif"/>
    <property type="match status" value="1"/>
</dbReference>
<dbReference type="CDD" id="cd14659">
    <property type="entry name" value="Imelysin-like_IPPA"/>
    <property type="match status" value="1"/>
</dbReference>
<organism evidence="5 6">
    <name type="scientific">Marinobacter adhaerens</name>
    <dbReference type="NCBI Taxonomy" id="1033846"/>
    <lineage>
        <taxon>Bacteria</taxon>
        <taxon>Pseudomonadati</taxon>
        <taxon>Pseudomonadota</taxon>
        <taxon>Gammaproteobacteria</taxon>
        <taxon>Pseudomonadales</taxon>
        <taxon>Marinobacteraceae</taxon>
        <taxon>Marinobacter</taxon>
    </lineage>
</organism>
<protein>
    <submittedName>
        <fullName evidence="5">Imelysin family protein</fullName>
    </submittedName>
</protein>
<evidence type="ECO:0000313" key="5">
    <source>
        <dbReference type="EMBL" id="NWN91223.1"/>
    </source>
</evidence>
<dbReference type="Proteomes" id="UP000536442">
    <property type="component" value="Unassembled WGS sequence"/>
</dbReference>
<evidence type="ECO:0000256" key="3">
    <source>
        <dbReference type="SAM" id="SignalP"/>
    </source>
</evidence>
<feature type="signal peptide" evidence="3">
    <location>
        <begin position="1"/>
        <end position="22"/>
    </location>
</feature>
<gene>
    <name evidence="5" type="ORF">HLV39_06925</name>
</gene>
<dbReference type="EMBL" id="JABEVQ010000003">
    <property type="protein sequence ID" value="NWN91223.1"/>
    <property type="molecule type" value="Genomic_DNA"/>
</dbReference>
<feature type="chain" id="PRO_5032471698" evidence="3">
    <location>
        <begin position="23"/>
        <end position="350"/>
    </location>
</feature>
<dbReference type="InterPro" id="IPR034984">
    <property type="entry name" value="Imelysin-like_IPPA"/>
</dbReference>
<dbReference type="InterPro" id="IPR018976">
    <property type="entry name" value="Imelysin-like"/>
</dbReference>
<dbReference type="InterPro" id="IPR038352">
    <property type="entry name" value="Imelysin_sf"/>
</dbReference>
<dbReference type="AlphaFoldDB" id="A0A851HQD1"/>
<name>A0A851HQD1_9GAMM</name>
<evidence type="ECO:0000256" key="1">
    <source>
        <dbReference type="ARBA" id="ARBA00004196"/>
    </source>
</evidence>
<evidence type="ECO:0000259" key="4">
    <source>
        <dbReference type="Pfam" id="PF09375"/>
    </source>
</evidence>
<evidence type="ECO:0000313" key="6">
    <source>
        <dbReference type="Proteomes" id="UP000536442"/>
    </source>
</evidence>
<accession>A0A851HQD1</accession>
<feature type="domain" description="Imelysin-like" evidence="4">
    <location>
        <begin position="43"/>
        <end position="329"/>
    </location>
</feature>
<keyword evidence="6" id="KW-1185">Reference proteome</keyword>
<keyword evidence="2 3" id="KW-0732">Signal</keyword>
<proteinExistence type="predicted"/>
<comment type="subcellular location">
    <subcellularLocation>
        <location evidence="1">Cell envelope</location>
    </subcellularLocation>
</comment>
<evidence type="ECO:0000256" key="2">
    <source>
        <dbReference type="ARBA" id="ARBA00022729"/>
    </source>
</evidence>
<dbReference type="GO" id="GO:0030313">
    <property type="term" value="C:cell envelope"/>
    <property type="evidence" value="ECO:0007669"/>
    <property type="project" value="UniProtKB-SubCell"/>
</dbReference>